<dbReference type="EMBL" id="JBHRTR010000023">
    <property type="protein sequence ID" value="MFC3227487.1"/>
    <property type="molecule type" value="Genomic_DNA"/>
</dbReference>
<keyword evidence="8" id="KW-1185">Reference proteome</keyword>
<comment type="similarity">
    <text evidence="2">Belongs to the metallo-beta-lactamase superfamily.</text>
</comment>
<evidence type="ECO:0000256" key="5">
    <source>
        <dbReference type="ARBA" id="ARBA00022833"/>
    </source>
</evidence>
<dbReference type="InterPro" id="IPR001279">
    <property type="entry name" value="Metallo-B-lactamas"/>
</dbReference>
<dbReference type="SMART" id="SM00849">
    <property type="entry name" value="Lactamase_B"/>
    <property type="match status" value="1"/>
</dbReference>
<organism evidence="7 8">
    <name type="scientific">Marinibaculum pumilum</name>
    <dbReference type="NCBI Taxonomy" id="1766165"/>
    <lineage>
        <taxon>Bacteria</taxon>
        <taxon>Pseudomonadati</taxon>
        <taxon>Pseudomonadota</taxon>
        <taxon>Alphaproteobacteria</taxon>
        <taxon>Rhodospirillales</taxon>
        <taxon>Rhodospirillaceae</taxon>
        <taxon>Marinibaculum</taxon>
    </lineage>
</organism>
<keyword evidence="5" id="KW-0862">Zinc</keyword>
<dbReference type="SUPFAM" id="SSF56281">
    <property type="entry name" value="Metallo-hydrolase/oxidoreductase"/>
    <property type="match status" value="1"/>
</dbReference>
<evidence type="ECO:0000313" key="8">
    <source>
        <dbReference type="Proteomes" id="UP001595528"/>
    </source>
</evidence>
<protein>
    <submittedName>
        <fullName evidence="7">N-acyl homoserine lactonase family protein</fullName>
    </submittedName>
</protein>
<evidence type="ECO:0000313" key="7">
    <source>
        <dbReference type="EMBL" id="MFC3227487.1"/>
    </source>
</evidence>
<proteinExistence type="inferred from homology"/>
<evidence type="ECO:0000259" key="6">
    <source>
        <dbReference type="SMART" id="SM00849"/>
    </source>
</evidence>
<dbReference type="CDD" id="cd07729">
    <property type="entry name" value="AHL_lactonase_MBL-fold"/>
    <property type="match status" value="1"/>
</dbReference>
<evidence type="ECO:0000256" key="3">
    <source>
        <dbReference type="ARBA" id="ARBA00022723"/>
    </source>
</evidence>
<dbReference type="PANTHER" id="PTHR42978:SF2">
    <property type="entry name" value="102 KBASES UNSTABLE REGION: FROM 1 TO 119443"/>
    <property type="match status" value="1"/>
</dbReference>
<evidence type="ECO:0000256" key="1">
    <source>
        <dbReference type="ARBA" id="ARBA00001947"/>
    </source>
</evidence>
<evidence type="ECO:0000256" key="2">
    <source>
        <dbReference type="ARBA" id="ARBA00007749"/>
    </source>
</evidence>
<keyword evidence="3" id="KW-0479">Metal-binding</keyword>
<keyword evidence="4" id="KW-0378">Hydrolase</keyword>
<dbReference type="Proteomes" id="UP001595528">
    <property type="component" value="Unassembled WGS sequence"/>
</dbReference>
<dbReference type="PANTHER" id="PTHR42978">
    <property type="entry name" value="QUORUM-QUENCHING LACTONASE YTNP-RELATED-RELATED"/>
    <property type="match status" value="1"/>
</dbReference>
<evidence type="ECO:0000256" key="4">
    <source>
        <dbReference type="ARBA" id="ARBA00022801"/>
    </source>
</evidence>
<reference evidence="8" key="1">
    <citation type="journal article" date="2019" name="Int. J. Syst. Evol. Microbiol.">
        <title>The Global Catalogue of Microorganisms (GCM) 10K type strain sequencing project: providing services to taxonomists for standard genome sequencing and annotation.</title>
        <authorList>
            <consortium name="The Broad Institute Genomics Platform"/>
            <consortium name="The Broad Institute Genome Sequencing Center for Infectious Disease"/>
            <person name="Wu L."/>
            <person name="Ma J."/>
        </authorList>
    </citation>
    <scope>NUCLEOTIDE SEQUENCE [LARGE SCALE GENOMIC DNA]</scope>
    <source>
        <strain evidence="8">KCTC 42964</strain>
    </source>
</reference>
<dbReference type="Gene3D" id="3.60.15.10">
    <property type="entry name" value="Ribonuclease Z/Hydroxyacylglutathione hydrolase-like"/>
    <property type="match status" value="1"/>
</dbReference>
<dbReference type="RefSeq" id="WP_379899665.1">
    <property type="nucleotide sequence ID" value="NZ_JBHRTR010000023.1"/>
</dbReference>
<feature type="domain" description="Metallo-beta-lactamase" evidence="6">
    <location>
        <begin position="31"/>
        <end position="238"/>
    </location>
</feature>
<comment type="caution">
    <text evidence="7">The sequence shown here is derived from an EMBL/GenBank/DDBJ whole genome shotgun (WGS) entry which is preliminary data.</text>
</comment>
<accession>A0ABV7KYU7</accession>
<name>A0ABV7KYU7_9PROT</name>
<sequence length="254" mass="27671">MPVQLYAYTCGVMTMPYDMLLGGAPGHLTIPVPAYLIVHPKGRVLFDAGMHIDCQHDAAAHLGAPTLKVFSFDYAPGEEIAARLAATEVAPEAIDLVINSHLHFDHCGGNAQLPNADILLQARELAHARSVSGQGRGYYDSEFDTGQRLRQVEGEHDVFGDGSVVCLPTYGHTPGHQSLRVQTQTGGAFLLCGDACYLKESLDRMQVPGRAADPEAMLAVFRHLRRMESQGIRLMYGHDPAFWQDVPQAPVRLG</sequence>
<comment type="cofactor">
    <cofactor evidence="1">
        <name>Zn(2+)</name>
        <dbReference type="ChEBI" id="CHEBI:29105"/>
    </cofactor>
</comment>
<dbReference type="Pfam" id="PF00753">
    <property type="entry name" value="Lactamase_B"/>
    <property type="match status" value="1"/>
</dbReference>
<dbReference type="InterPro" id="IPR036866">
    <property type="entry name" value="RibonucZ/Hydroxyglut_hydro"/>
</dbReference>
<dbReference type="InterPro" id="IPR051013">
    <property type="entry name" value="MBL_superfamily_lactonases"/>
</dbReference>
<gene>
    <name evidence="7" type="ORF">ACFOGJ_09615</name>
</gene>